<gene>
    <name evidence="2" type="ORF">IDJ76_18190</name>
</gene>
<organism evidence="2 3">
    <name type="scientific">Mucilaginibacter glaciei</name>
    <dbReference type="NCBI Taxonomy" id="2772109"/>
    <lineage>
        <taxon>Bacteria</taxon>
        <taxon>Pseudomonadati</taxon>
        <taxon>Bacteroidota</taxon>
        <taxon>Sphingobacteriia</taxon>
        <taxon>Sphingobacteriales</taxon>
        <taxon>Sphingobacteriaceae</taxon>
        <taxon>Mucilaginibacter</taxon>
    </lineage>
</organism>
<name>A0A926NTL1_9SPHI</name>
<evidence type="ECO:0000313" key="2">
    <source>
        <dbReference type="EMBL" id="MBD1395043.1"/>
    </source>
</evidence>
<dbReference type="InterPro" id="IPR046513">
    <property type="entry name" value="DUF6691"/>
</dbReference>
<dbReference type="Pfam" id="PF20398">
    <property type="entry name" value="DUF6691"/>
    <property type="match status" value="1"/>
</dbReference>
<evidence type="ECO:0000256" key="1">
    <source>
        <dbReference type="SAM" id="Phobius"/>
    </source>
</evidence>
<feature type="transmembrane region" description="Helical" evidence="1">
    <location>
        <begin position="134"/>
        <end position="158"/>
    </location>
</feature>
<reference evidence="2" key="1">
    <citation type="submission" date="2020-09" db="EMBL/GenBank/DDBJ databases">
        <title>Novel species of Mucilaginibacter isolated from a glacier on the Tibetan Plateau.</title>
        <authorList>
            <person name="Liu Q."/>
            <person name="Xin Y.-H."/>
        </authorList>
    </citation>
    <scope>NUCLEOTIDE SEQUENCE</scope>
    <source>
        <strain evidence="2">ZB1P21</strain>
    </source>
</reference>
<protein>
    <submittedName>
        <fullName evidence="2">YeeE/YedE family protein</fullName>
    </submittedName>
</protein>
<keyword evidence="1" id="KW-0812">Transmembrane</keyword>
<feature type="transmembrane region" description="Helical" evidence="1">
    <location>
        <begin position="66"/>
        <end position="85"/>
    </location>
</feature>
<proteinExistence type="predicted"/>
<dbReference type="Proteomes" id="UP000619078">
    <property type="component" value="Unassembled WGS sequence"/>
</dbReference>
<keyword evidence="1" id="KW-1133">Transmembrane helix</keyword>
<dbReference type="EMBL" id="JACWMX010000009">
    <property type="protein sequence ID" value="MBD1395043.1"/>
    <property type="molecule type" value="Genomic_DNA"/>
</dbReference>
<keyword evidence="3" id="KW-1185">Reference proteome</keyword>
<evidence type="ECO:0000313" key="3">
    <source>
        <dbReference type="Proteomes" id="UP000619078"/>
    </source>
</evidence>
<comment type="caution">
    <text evidence="2">The sequence shown here is derived from an EMBL/GenBank/DDBJ whole genome shotgun (WGS) entry which is preliminary data.</text>
</comment>
<sequence>MAVPGGYLLLYDRRICDDLVHLTLFIKTMKNIKFMIVGVLFGIILVKSEVISWFRIQEMFRLQAFHMYGIIGSAIVVGIIAIQLIKHFQLKTINKEPIIIPEKKFHWGNVYGGLIFGLGWAITGACPGPLFAEIGSGFGVILATLLSAIAGTWIYGLVREKLPH</sequence>
<accession>A0A926NTL1</accession>
<keyword evidence="1" id="KW-0472">Membrane</keyword>
<dbReference type="AlphaFoldDB" id="A0A926NTL1"/>
<feature type="transmembrane region" description="Helical" evidence="1">
    <location>
        <begin position="34"/>
        <end position="54"/>
    </location>
</feature>
<feature type="transmembrane region" description="Helical" evidence="1">
    <location>
        <begin position="105"/>
        <end position="122"/>
    </location>
</feature>